<proteinExistence type="predicted"/>
<name>A0ABS6SXR7_9RHOB</name>
<dbReference type="InterPro" id="IPR006311">
    <property type="entry name" value="TAT_signal"/>
</dbReference>
<dbReference type="PANTHER" id="PTHR34315:SF1">
    <property type="entry name" value="INTRADIOL RING-CLEAVAGE DIOXYGENASES DOMAIN-CONTAINING PROTEIN-RELATED"/>
    <property type="match status" value="1"/>
</dbReference>
<feature type="domain" description="Intradiol ring-cleavage dioxygenases" evidence="1">
    <location>
        <begin position="68"/>
        <end position="172"/>
    </location>
</feature>
<dbReference type="PANTHER" id="PTHR34315">
    <property type="match status" value="1"/>
</dbReference>
<keyword evidence="2" id="KW-0223">Dioxygenase</keyword>
<dbReference type="RefSeq" id="WP_218390593.1">
    <property type="nucleotide sequence ID" value="NZ_JAHUZE010000001.1"/>
</dbReference>
<dbReference type="Proteomes" id="UP000756530">
    <property type="component" value="Unassembled WGS sequence"/>
</dbReference>
<keyword evidence="2" id="KW-0560">Oxidoreductase</keyword>
<dbReference type="EMBL" id="JAHUZE010000001">
    <property type="protein sequence ID" value="MBV7377720.1"/>
    <property type="molecule type" value="Genomic_DNA"/>
</dbReference>
<dbReference type="GO" id="GO:0051213">
    <property type="term" value="F:dioxygenase activity"/>
    <property type="evidence" value="ECO:0007669"/>
    <property type="project" value="UniProtKB-KW"/>
</dbReference>
<reference evidence="2 3" key="1">
    <citation type="submission" date="2021-05" db="EMBL/GenBank/DDBJ databases">
        <title>Culturable bacteria isolated from Daya Bay.</title>
        <authorList>
            <person name="Zheng W."/>
            <person name="Yu S."/>
            <person name="Huang Y."/>
        </authorList>
    </citation>
    <scope>NUCLEOTIDE SEQUENCE [LARGE SCALE GENOMIC DNA]</scope>
    <source>
        <strain evidence="2 3">DP4N28-5</strain>
    </source>
</reference>
<dbReference type="InterPro" id="IPR000627">
    <property type="entry name" value="Intradiol_dOase_C"/>
</dbReference>
<dbReference type="PROSITE" id="PS51318">
    <property type="entry name" value="TAT"/>
    <property type="match status" value="1"/>
</dbReference>
<keyword evidence="3" id="KW-1185">Reference proteome</keyword>
<dbReference type="Pfam" id="PF00775">
    <property type="entry name" value="Dioxygenase_C"/>
    <property type="match status" value="1"/>
</dbReference>
<sequence>MNLMNRRQLLTTLAASPIVVTGVGVFPRAARAQAAEAGLISPNVCMVMPETTEGPYYFDPELDRADITEDREGVALDMAIQVVDESCAPLENARVDLWHCDAEGNYSGYSQNAGGDTRGETFLRGTQMTDARGVATFHTIYPGWYSGRTTHIHYKVFLDERTVLTSQIFFPDALSQYLYMAVPPYNSRSAPRDTMNASDRIARNVGDGGYAAIREESDRHVAQLVVGVSSTT</sequence>
<evidence type="ECO:0000313" key="3">
    <source>
        <dbReference type="Proteomes" id="UP000756530"/>
    </source>
</evidence>
<accession>A0ABS6SXR7</accession>
<gene>
    <name evidence="2" type="ORF">KJP28_02200</name>
</gene>
<dbReference type="CDD" id="cd03457">
    <property type="entry name" value="intradiol_dioxygenase_like"/>
    <property type="match status" value="1"/>
</dbReference>
<comment type="caution">
    <text evidence="2">The sequence shown here is derived from an EMBL/GenBank/DDBJ whole genome shotgun (WGS) entry which is preliminary data.</text>
</comment>
<evidence type="ECO:0000259" key="1">
    <source>
        <dbReference type="Pfam" id="PF00775"/>
    </source>
</evidence>
<protein>
    <submittedName>
        <fullName evidence="2">Intradiol ring-cleavage dioxygenase</fullName>
    </submittedName>
</protein>
<organism evidence="2 3">
    <name type="scientific">Maritimibacter dapengensis</name>
    <dbReference type="NCBI Taxonomy" id="2836868"/>
    <lineage>
        <taxon>Bacteria</taxon>
        <taxon>Pseudomonadati</taxon>
        <taxon>Pseudomonadota</taxon>
        <taxon>Alphaproteobacteria</taxon>
        <taxon>Rhodobacterales</taxon>
        <taxon>Roseobacteraceae</taxon>
        <taxon>Maritimibacter</taxon>
    </lineage>
</organism>
<evidence type="ECO:0000313" key="2">
    <source>
        <dbReference type="EMBL" id="MBV7377720.1"/>
    </source>
</evidence>